<dbReference type="Proteomes" id="UP001194696">
    <property type="component" value="Unassembled WGS sequence"/>
</dbReference>
<evidence type="ECO:0000313" key="2">
    <source>
        <dbReference type="EMBL" id="KAG0283366.1"/>
    </source>
</evidence>
<gene>
    <name evidence="2" type="ORF">BGZ96_012271</name>
</gene>
<evidence type="ECO:0008006" key="4">
    <source>
        <dbReference type="Google" id="ProtNLM"/>
    </source>
</evidence>
<feature type="compositionally biased region" description="Polar residues" evidence="1">
    <location>
        <begin position="384"/>
        <end position="407"/>
    </location>
</feature>
<protein>
    <recommendedName>
        <fullName evidence="4">HMG box domain-containing protein</fullName>
    </recommendedName>
</protein>
<reference evidence="2 3" key="1">
    <citation type="journal article" date="2020" name="Fungal Divers.">
        <title>Resolving the Mortierellaceae phylogeny through synthesis of multi-gene phylogenetics and phylogenomics.</title>
        <authorList>
            <person name="Vandepol N."/>
            <person name="Liber J."/>
            <person name="Desiro A."/>
            <person name="Na H."/>
            <person name="Kennedy M."/>
            <person name="Barry K."/>
            <person name="Grigoriev I.V."/>
            <person name="Miller A.N."/>
            <person name="O'Donnell K."/>
            <person name="Stajich J.E."/>
            <person name="Bonito G."/>
        </authorList>
    </citation>
    <scope>NUCLEOTIDE SEQUENCE [LARGE SCALE GENOMIC DNA]</scope>
    <source>
        <strain evidence="2 3">AD045</strain>
    </source>
</reference>
<evidence type="ECO:0000256" key="1">
    <source>
        <dbReference type="SAM" id="MobiDB-lite"/>
    </source>
</evidence>
<comment type="caution">
    <text evidence="2">The sequence shown here is derived from an EMBL/GenBank/DDBJ whole genome shotgun (WGS) entry which is preliminary data.</text>
</comment>
<sequence length="407" mass="45814">MKQKRSQAEDDEEEITIDERLALLYLDPSPAPVPTPASTSSTSVSASIPAPTSTATPQPIPLQAKSHTTTATTSHISTAKASTKDCISTTTRPVNVISDDEPDQEVPPPYLIGYMMLQHYATKPGPTNDPISDPISDLQVRERYENKRRRLHTLYSSTSQSWESRNPGLKLPPDGCFSIKQQLEEGKRSKSQQAVDHARVKTAPYIQRAADRYKKEAADAYFLLTQQYRDAGLEYERGREVDRAKMNKHWAQSLQQCDISTREARAKMTQQHRALSQSYNQSPSQYQQGAHDLSEMAYFPSYLRESDWKHRFLLDDGGDDILEQRKEDKYNKAPEDHSRRKRVKRDDVKQELVDEEMTEPTTANTSSLSTTTTTFEAITSSPTADTTVTSPDYSATASLTSSNHTIF</sequence>
<feature type="region of interest" description="Disordered" evidence="1">
    <location>
        <begin position="26"/>
        <end position="87"/>
    </location>
</feature>
<proteinExistence type="predicted"/>
<organism evidence="2 3">
    <name type="scientific">Linnemannia gamsii</name>
    <dbReference type="NCBI Taxonomy" id="64522"/>
    <lineage>
        <taxon>Eukaryota</taxon>
        <taxon>Fungi</taxon>
        <taxon>Fungi incertae sedis</taxon>
        <taxon>Mucoromycota</taxon>
        <taxon>Mortierellomycotina</taxon>
        <taxon>Mortierellomycetes</taxon>
        <taxon>Mortierellales</taxon>
        <taxon>Mortierellaceae</taxon>
        <taxon>Linnemannia</taxon>
    </lineage>
</organism>
<feature type="compositionally biased region" description="Basic and acidic residues" evidence="1">
    <location>
        <begin position="325"/>
        <end position="352"/>
    </location>
</feature>
<name>A0ABQ7JQQ2_9FUNG</name>
<accession>A0ABQ7JQQ2</accession>
<feature type="compositionally biased region" description="Low complexity" evidence="1">
    <location>
        <begin position="361"/>
        <end position="383"/>
    </location>
</feature>
<dbReference type="EMBL" id="JAAAIM010000912">
    <property type="protein sequence ID" value="KAG0283366.1"/>
    <property type="molecule type" value="Genomic_DNA"/>
</dbReference>
<evidence type="ECO:0000313" key="3">
    <source>
        <dbReference type="Proteomes" id="UP001194696"/>
    </source>
</evidence>
<feature type="region of interest" description="Disordered" evidence="1">
    <location>
        <begin position="325"/>
        <end position="407"/>
    </location>
</feature>
<keyword evidence="3" id="KW-1185">Reference proteome</keyword>
<feature type="compositionally biased region" description="Low complexity" evidence="1">
    <location>
        <begin position="36"/>
        <end position="57"/>
    </location>
</feature>
<feature type="compositionally biased region" description="Low complexity" evidence="1">
    <location>
        <begin position="64"/>
        <end position="81"/>
    </location>
</feature>